<feature type="transmembrane region" description="Helical" evidence="7">
    <location>
        <begin position="76"/>
        <end position="97"/>
    </location>
</feature>
<keyword evidence="9" id="KW-1185">Reference proteome</keyword>
<evidence type="ECO:0000256" key="6">
    <source>
        <dbReference type="ARBA" id="ARBA00023136"/>
    </source>
</evidence>
<organism evidence="8 9">
    <name type="scientific">Paenibacillus sepulcri</name>
    <dbReference type="NCBI Taxonomy" id="359917"/>
    <lineage>
        <taxon>Bacteria</taxon>
        <taxon>Bacillati</taxon>
        <taxon>Bacillota</taxon>
        <taxon>Bacilli</taxon>
        <taxon>Bacillales</taxon>
        <taxon>Paenibacillaceae</taxon>
        <taxon>Paenibacillus</taxon>
    </lineage>
</organism>
<dbReference type="Proteomes" id="UP001519887">
    <property type="component" value="Unassembled WGS sequence"/>
</dbReference>
<sequence length="189" mass="21090">MNKRRNKGSGSGLIAYMFLLPWLIGFFTFVLGPMISSLYLSFTHYNLLSPPQWAGFQNYIDMFHDSDYWDSVRVTLTYVFIGVPVQMVAALLVAVLLNKGLRGLGIYRTVYYIPSLLGGSVAIALLWKNLFGMDGAINDVLAVFGIQGRGWVAHPDYALYTLILLAAWQFGASMVIFMAGLKQIPAEIY</sequence>
<keyword evidence="4 7" id="KW-0812">Transmembrane</keyword>
<feature type="transmembrane region" description="Helical" evidence="7">
    <location>
        <begin position="109"/>
        <end position="127"/>
    </location>
</feature>
<evidence type="ECO:0000256" key="5">
    <source>
        <dbReference type="ARBA" id="ARBA00022989"/>
    </source>
</evidence>
<comment type="caution">
    <text evidence="8">The sequence shown here is derived from an EMBL/GenBank/DDBJ whole genome shotgun (WGS) entry which is preliminary data.</text>
</comment>
<feature type="non-terminal residue" evidence="8">
    <location>
        <position position="189"/>
    </location>
</feature>
<evidence type="ECO:0000313" key="9">
    <source>
        <dbReference type="Proteomes" id="UP001519887"/>
    </source>
</evidence>
<dbReference type="PANTHER" id="PTHR30193">
    <property type="entry name" value="ABC TRANSPORTER PERMEASE PROTEIN"/>
    <property type="match status" value="1"/>
</dbReference>
<feature type="transmembrane region" description="Helical" evidence="7">
    <location>
        <begin position="157"/>
        <end position="181"/>
    </location>
</feature>
<name>A0ABS7CFM5_9BACL</name>
<dbReference type="EMBL" id="JAHZIK010001797">
    <property type="protein sequence ID" value="MBW7459730.1"/>
    <property type="molecule type" value="Genomic_DNA"/>
</dbReference>
<evidence type="ECO:0000256" key="7">
    <source>
        <dbReference type="SAM" id="Phobius"/>
    </source>
</evidence>
<protein>
    <submittedName>
        <fullName evidence="8">Sugar ABC transporter permease</fullName>
    </submittedName>
</protein>
<dbReference type="SUPFAM" id="SSF161098">
    <property type="entry name" value="MetI-like"/>
    <property type="match status" value="1"/>
</dbReference>
<keyword evidence="3" id="KW-1003">Cell membrane</keyword>
<evidence type="ECO:0000256" key="1">
    <source>
        <dbReference type="ARBA" id="ARBA00004651"/>
    </source>
</evidence>
<reference evidence="8 9" key="1">
    <citation type="submission" date="2021-07" db="EMBL/GenBank/DDBJ databases">
        <title>Paenibacillus radiodurans sp. nov., isolated from the southeastern edge of Tengger Desert.</title>
        <authorList>
            <person name="Zhang G."/>
        </authorList>
    </citation>
    <scope>NUCLEOTIDE SEQUENCE [LARGE SCALE GENOMIC DNA]</scope>
    <source>
        <strain evidence="8 9">CCM 7311</strain>
    </source>
</reference>
<comment type="subcellular location">
    <subcellularLocation>
        <location evidence="1">Cell membrane</location>
        <topology evidence="1">Multi-pass membrane protein</topology>
    </subcellularLocation>
</comment>
<keyword evidence="6 7" id="KW-0472">Membrane</keyword>
<accession>A0ABS7CFM5</accession>
<evidence type="ECO:0000256" key="2">
    <source>
        <dbReference type="ARBA" id="ARBA00022448"/>
    </source>
</evidence>
<feature type="transmembrane region" description="Helical" evidence="7">
    <location>
        <begin position="12"/>
        <end position="40"/>
    </location>
</feature>
<dbReference type="InterPro" id="IPR035906">
    <property type="entry name" value="MetI-like_sf"/>
</dbReference>
<dbReference type="PANTHER" id="PTHR30193:SF1">
    <property type="entry name" value="ABC TRANSPORTER PERMEASE PROTEIN YESP-RELATED"/>
    <property type="match status" value="1"/>
</dbReference>
<dbReference type="Gene3D" id="1.10.3720.10">
    <property type="entry name" value="MetI-like"/>
    <property type="match status" value="1"/>
</dbReference>
<gene>
    <name evidence="8" type="ORF">K0U00_37290</name>
</gene>
<keyword evidence="5 7" id="KW-1133">Transmembrane helix</keyword>
<proteinExistence type="predicted"/>
<evidence type="ECO:0000256" key="3">
    <source>
        <dbReference type="ARBA" id="ARBA00022475"/>
    </source>
</evidence>
<evidence type="ECO:0000256" key="4">
    <source>
        <dbReference type="ARBA" id="ARBA00022692"/>
    </source>
</evidence>
<dbReference type="InterPro" id="IPR051393">
    <property type="entry name" value="ABC_transporter_permease"/>
</dbReference>
<keyword evidence="2" id="KW-0813">Transport</keyword>
<evidence type="ECO:0000313" key="8">
    <source>
        <dbReference type="EMBL" id="MBW7459730.1"/>
    </source>
</evidence>